<protein>
    <recommendedName>
        <fullName evidence="5">Carboxypeptidase regulatory-like domain-containing protein</fullName>
    </recommendedName>
</protein>
<dbReference type="Proteomes" id="UP000016927">
    <property type="component" value="Unassembled WGS sequence"/>
</dbReference>
<evidence type="ECO:0008006" key="5">
    <source>
        <dbReference type="Google" id="ProtNLM"/>
    </source>
</evidence>
<dbReference type="HOGENOM" id="CLU_1687152_0_0_1"/>
<dbReference type="VEuPathDB" id="MicrosporidiaDB:NBO_13g0050"/>
<evidence type="ECO:0000313" key="4">
    <source>
        <dbReference type="Proteomes" id="UP000016927"/>
    </source>
</evidence>
<feature type="region of interest" description="Disordered" evidence="1">
    <location>
        <begin position="63"/>
        <end position="157"/>
    </location>
</feature>
<name>R0MPU9_NOSB1</name>
<feature type="compositionally biased region" description="Basic residues" evidence="1">
    <location>
        <begin position="63"/>
        <end position="78"/>
    </location>
</feature>
<dbReference type="EMBL" id="KB908921">
    <property type="protein sequence ID" value="EOB14873.1"/>
    <property type="molecule type" value="Genomic_DNA"/>
</dbReference>
<evidence type="ECO:0000256" key="2">
    <source>
        <dbReference type="SAM" id="SignalP"/>
    </source>
</evidence>
<keyword evidence="4" id="KW-1185">Reference proteome</keyword>
<evidence type="ECO:0000256" key="1">
    <source>
        <dbReference type="SAM" id="MobiDB-lite"/>
    </source>
</evidence>
<feature type="compositionally biased region" description="Basic residues" evidence="1">
    <location>
        <begin position="114"/>
        <end position="128"/>
    </location>
</feature>
<feature type="chain" id="PRO_5004344739" description="Carboxypeptidase regulatory-like domain-containing protein" evidence="2">
    <location>
        <begin position="19"/>
        <end position="157"/>
    </location>
</feature>
<feature type="compositionally biased region" description="Basic and acidic residues" evidence="1">
    <location>
        <begin position="100"/>
        <end position="113"/>
    </location>
</feature>
<feature type="signal peptide" evidence="2">
    <location>
        <begin position="1"/>
        <end position="18"/>
    </location>
</feature>
<reference evidence="3 4" key="1">
    <citation type="journal article" date="2013" name="BMC Genomics">
        <title>Comparative genomics of parasitic silkworm microsporidia reveal an association between genome expansion and host adaptation.</title>
        <authorList>
            <person name="Pan G."/>
            <person name="Xu J."/>
            <person name="Li T."/>
            <person name="Xia Q."/>
            <person name="Liu S.L."/>
            <person name="Zhang G."/>
            <person name="Li S."/>
            <person name="Li C."/>
            <person name="Liu H."/>
            <person name="Yang L."/>
            <person name="Liu T."/>
            <person name="Zhang X."/>
            <person name="Wu Z."/>
            <person name="Fan W."/>
            <person name="Dang X."/>
            <person name="Xiang H."/>
            <person name="Tao M."/>
            <person name="Li Y."/>
            <person name="Hu J."/>
            <person name="Li Z."/>
            <person name="Lin L."/>
            <person name="Luo J."/>
            <person name="Geng L."/>
            <person name="Wang L."/>
            <person name="Long M."/>
            <person name="Wan Y."/>
            <person name="He N."/>
            <person name="Zhang Z."/>
            <person name="Lu C."/>
            <person name="Keeling P.J."/>
            <person name="Wang J."/>
            <person name="Xiang Z."/>
            <person name="Zhou Z."/>
        </authorList>
    </citation>
    <scope>NUCLEOTIDE SEQUENCE [LARGE SCALE GENOMIC DNA]</scope>
    <source>
        <strain evidence="4">CQ1 / CVCC 102059</strain>
    </source>
</reference>
<dbReference type="AlphaFoldDB" id="R0MPU9"/>
<evidence type="ECO:0000313" key="3">
    <source>
        <dbReference type="EMBL" id="EOB14873.1"/>
    </source>
</evidence>
<organism evidence="3 4">
    <name type="scientific">Nosema bombycis (strain CQ1 / CVCC 102059)</name>
    <name type="common">Microsporidian parasite</name>
    <name type="synonym">Pebrine of silkworm</name>
    <dbReference type="NCBI Taxonomy" id="578461"/>
    <lineage>
        <taxon>Eukaryota</taxon>
        <taxon>Fungi</taxon>
        <taxon>Fungi incertae sedis</taxon>
        <taxon>Microsporidia</taxon>
        <taxon>Nosematidae</taxon>
        <taxon>Nosema</taxon>
    </lineage>
</organism>
<sequence length="157" mass="18094">MDFIAIIIFLSNFCINSSDEIVDWTLTGPDGKVIATKSDPSGLYRLDINKGKYPLYEALSGVKPRKLKKKSKKRKSRKGRSEKMDKDKVSKKSKKLKEKKVKDKSAKKSEKDLSRKKRSKKSKAKKEKKISETKVARFKGQKTKDIKLLKPYVRTKK</sequence>
<proteinExistence type="predicted"/>
<feature type="compositionally biased region" description="Basic and acidic residues" evidence="1">
    <location>
        <begin position="79"/>
        <end position="90"/>
    </location>
</feature>
<gene>
    <name evidence="3" type="ORF">NBO_13g0050</name>
</gene>
<keyword evidence="2" id="KW-0732">Signal</keyword>
<accession>R0MPU9</accession>